<evidence type="ECO:0000313" key="2">
    <source>
        <dbReference type="Proteomes" id="UP000325577"/>
    </source>
</evidence>
<gene>
    <name evidence="1" type="ORF">F0562_032392</name>
</gene>
<protein>
    <submittedName>
        <fullName evidence="1">Uncharacterized protein</fullName>
    </submittedName>
</protein>
<name>A0A5J5AMX2_9ASTE</name>
<organism evidence="1 2">
    <name type="scientific">Nyssa sinensis</name>
    <dbReference type="NCBI Taxonomy" id="561372"/>
    <lineage>
        <taxon>Eukaryota</taxon>
        <taxon>Viridiplantae</taxon>
        <taxon>Streptophyta</taxon>
        <taxon>Embryophyta</taxon>
        <taxon>Tracheophyta</taxon>
        <taxon>Spermatophyta</taxon>
        <taxon>Magnoliopsida</taxon>
        <taxon>eudicotyledons</taxon>
        <taxon>Gunneridae</taxon>
        <taxon>Pentapetalae</taxon>
        <taxon>asterids</taxon>
        <taxon>Cornales</taxon>
        <taxon>Nyssaceae</taxon>
        <taxon>Nyssa</taxon>
    </lineage>
</organism>
<dbReference type="EMBL" id="CM018042">
    <property type="protein sequence ID" value="KAA8532353.1"/>
    <property type="molecule type" value="Genomic_DNA"/>
</dbReference>
<dbReference type="PANTHER" id="PTHR21529:SF4">
    <property type="entry name" value="TPR AND ANKYRIN REPEAT-CONTAINING PROTEIN 1"/>
    <property type="match status" value="1"/>
</dbReference>
<dbReference type="AlphaFoldDB" id="A0A5J5AMX2"/>
<dbReference type="InterPro" id="IPR039904">
    <property type="entry name" value="TRANK1"/>
</dbReference>
<dbReference type="Proteomes" id="UP000325577">
    <property type="component" value="Linkage Group LG19"/>
</dbReference>
<accession>A0A5J5AMX2</accession>
<dbReference type="PANTHER" id="PTHR21529">
    <property type="entry name" value="MAMMARY TURMOR VIRUS RECEPTOR HOMOLOG 1, 2 MTVR1, 2"/>
    <property type="match status" value="1"/>
</dbReference>
<evidence type="ECO:0000313" key="1">
    <source>
        <dbReference type="EMBL" id="KAA8532353.1"/>
    </source>
</evidence>
<reference evidence="1 2" key="1">
    <citation type="submission" date="2019-09" db="EMBL/GenBank/DDBJ databases">
        <title>A chromosome-level genome assembly of the Chinese tupelo Nyssa sinensis.</title>
        <authorList>
            <person name="Yang X."/>
            <person name="Kang M."/>
            <person name="Yang Y."/>
            <person name="Xiong H."/>
            <person name="Wang M."/>
            <person name="Zhang Z."/>
            <person name="Wang Z."/>
            <person name="Wu H."/>
            <person name="Ma T."/>
            <person name="Liu J."/>
            <person name="Xi Z."/>
        </authorList>
    </citation>
    <scope>NUCLEOTIDE SEQUENCE [LARGE SCALE GENOMIC DNA]</scope>
    <source>
        <strain evidence="1">J267</strain>
        <tissue evidence="1">Leaf</tissue>
    </source>
</reference>
<proteinExistence type="predicted"/>
<dbReference type="OrthoDB" id="3156807at2759"/>
<sequence length="1108" mass="127548">MDSIRSFLKDLNCLDELLLMEKERGNFLEAADIAKLKKDLLLEADLVEKAGYFREASMLILWYVFSNSLHPLSSKCWPPKWLTQKDKLLTKAKSTAKNHSDPFYDFVCKEAEILSEEKINGNVFEMGLQFIQFWKQKAPTGVGRIKRGYEIDKIEQDMLERCAHHYHDLKDNRTMMRYVKAFHSRDLIRSFLKNLNCLDELLSIEKEWGNFLEAADIAKLKKDLLLESDLVEKAGYFREASMLILWYVFSNSLPPLSSKCRFPKQYTQKDELLTKAISIAKNDSDTFYDFVSKEAEILSEKNINGNVFEMGLKFIQLWKQKAPTDVGRVKRGYEIDKIEQHMLERCARHYHDLKDNRTMMKYIRDFHSSNLMRTFLMSLNCLDEVLLLEEEWGNFLQAAKIAKQKGYLLREAGLLEKAGHFDEACMVLLLYVFASSLWVSGSQGWPLKKFNQKEELLTMAKSCIGTSGVSKYGCYEEFCLNFMGVRQHDGNKNTIYLLLYSDAIWVREVDYRSLWGKGNLVSIDAHNFVSAALSYWCSELLSVGLKVLETLNTLYDYSLRNCFSLFQQTVSLLHICEVAKFLQENKFLNCRHNGELVQKSLELASRCHFGNVFPLDWRKSLIESMIFLRGSKLSSNLVSEAISRNISSKSPLTYGQVGRVVMMILGSGKLSNELYERIVRSFDGNLQWRAFTEEIVWNIVPDFKLGSATRNFSNASGEVSLVCRFHEAVEDTYYANWRTEQDYISPACFLYLVERLLILASYFQGYIFTTKSSVVEWLIFQEWSINPSTISINDTELSVILGKIHNSMACIVQELLLNKDDTMEWFETSKNSSDDYYPVLVLRSIVLLSLICVNSGKHFDKLFYLLGRSDITSVLPCEFCEALLRARKCYFIYALADALGKIENPLVLVSLGYNFSNFLCPDAIFINMEANRCSEEILRELFQEKGVTTHSRSGNPEKGFDLPLFNFAHAALNTQICNEAYPGKKCGHFWEIFYALETFEFRKGGDIMGFMSVASIIKVEVEKIFQLSSAAVASCQENSYQNDNLLVEVKSMLAELKLLSFALDISERTLEDNISTIGKLSKSLQFRRPRLEPFLDRLFLQNEKDTAI</sequence>
<keyword evidence="2" id="KW-1185">Reference proteome</keyword>